<sequence length="282" mass="32314">MSTSNSVLNLLVSSLSFSVLPLRINKVLVLSNELNSSGRRGTLNSLSIIILKSHKMTIARPCKKDSTWITMEERDLLECCGSIKFATEMAFTSPFSSLQHALDVASDIWCNKINSPFSHEFYISAPSFAIDSSIEEIYALSMQHLQRHGFLYFTISSDWDVDVILMDLKISVKTKPACVFEWAQQHIANFFQKRGYVRSTTESPEAQTAVKDFDLNKKPFWKEDLDPIAREKARRFCDIWYPGEYYVNVVTIMTVLWSHEHMGRKHRFLSHVLSFVKEKGPG</sequence>
<accession>A0A445DC82</accession>
<name>A0A445DC82_ARAHY</name>
<gene>
    <name evidence="2" type="ORF">Ahy_A04g017863</name>
</gene>
<feature type="signal peptide" evidence="1">
    <location>
        <begin position="1"/>
        <end position="21"/>
    </location>
</feature>
<feature type="chain" id="PRO_5019020396" evidence="1">
    <location>
        <begin position="22"/>
        <end position="282"/>
    </location>
</feature>
<evidence type="ECO:0000256" key="1">
    <source>
        <dbReference type="SAM" id="SignalP"/>
    </source>
</evidence>
<keyword evidence="3" id="KW-1185">Reference proteome</keyword>
<organism evidence="2 3">
    <name type="scientific">Arachis hypogaea</name>
    <name type="common">Peanut</name>
    <dbReference type="NCBI Taxonomy" id="3818"/>
    <lineage>
        <taxon>Eukaryota</taxon>
        <taxon>Viridiplantae</taxon>
        <taxon>Streptophyta</taxon>
        <taxon>Embryophyta</taxon>
        <taxon>Tracheophyta</taxon>
        <taxon>Spermatophyta</taxon>
        <taxon>Magnoliopsida</taxon>
        <taxon>eudicotyledons</taxon>
        <taxon>Gunneridae</taxon>
        <taxon>Pentapetalae</taxon>
        <taxon>rosids</taxon>
        <taxon>fabids</taxon>
        <taxon>Fabales</taxon>
        <taxon>Fabaceae</taxon>
        <taxon>Papilionoideae</taxon>
        <taxon>50 kb inversion clade</taxon>
        <taxon>dalbergioids sensu lato</taxon>
        <taxon>Dalbergieae</taxon>
        <taxon>Pterocarpus clade</taxon>
        <taxon>Arachis</taxon>
    </lineage>
</organism>
<proteinExistence type="predicted"/>
<evidence type="ECO:0000313" key="2">
    <source>
        <dbReference type="EMBL" id="RYR60799.1"/>
    </source>
</evidence>
<evidence type="ECO:0000313" key="3">
    <source>
        <dbReference type="Proteomes" id="UP000289738"/>
    </source>
</evidence>
<dbReference type="Proteomes" id="UP000289738">
    <property type="component" value="Chromosome A04"/>
</dbReference>
<protein>
    <submittedName>
        <fullName evidence="2">Uncharacterized protein</fullName>
    </submittedName>
</protein>
<dbReference type="EMBL" id="SDMP01000004">
    <property type="protein sequence ID" value="RYR60799.1"/>
    <property type="molecule type" value="Genomic_DNA"/>
</dbReference>
<dbReference type="AlphaFoldDB" id="A0A445DC82"/>
<reference evidence="2 3" key="1">
    <citation type="submission" date="2019-01" db="EMBL/GenBank/DDBJ databases">
        <title>Sequencing of cultivated peanut Arachis hypogaea provides insights into genome evolution and oil improvement.</title>
        <authorList>
            <person name="Chen X."/>
        </authorList>
    </citation>
    <scope>NUCLEOTIDE SEQUENCE [LARGE SCALE GENOMIC DNA]</scope>
    <source>
        <strain evidence="3">cv. Fuhuasheng</strain>
        <tissue evidence="2">Leaves</tissue>
    </source>
</reference>
<dbReference type="STRING" id="3818.A0A445DC82"/>
<keyword evidence="1" id="KW-0732">Signal</keyword>
<comment type="caution">
    <text evidence="2">The sequence shown here is derived from an EMBL/GenBank/DDBJ whole genome shotgun (WGS) entry which is preliminary data.</text>
</comment>